<feature type="domain" description="HTH myb-type" evidence="12">
    <location>
        <begin position="298"/>
        <end position="352"/>
    </location>
</feature>
<dbReference type="PROSITE" id="PS51294">
    <property type="entry name" value="HTH_MYB"/>
    <property type="match status" value="1"/>
</dbReference>
<evidence type="ECO:0000256" key="4">
    <source>
        <dbReference type="ARBA" id="ARBA00023163"/>
    </source>
</evidence>
<keyword evidence="6" id="KW-0863">Zinc-finger</keyword>
<feature type="region of interest" description="Disordered" evidence="7">
    <location>
        <begin position="727"/>
        <end position="754"/>
    </location>
</feature>
<keyword evidence="5" id="KW-0539">Nucleus</keyword>
<dbReference type="OrthoDB" id="6270329at2759"/>
<feature type="region of interest" description="Disordered" evidence="7">
    <location>
        <begin position="1041"/>
        <end position="1073"/>
    </location>
</feature>
<feature type="compositionally biased region" description="Basic and acidic residues" evidence="7">
    <location>
        <begin position="1041"/>
        <end position="1067"/>
    </location>
</feature>
<evidence type="ECO:0000256" key="3">
    <source>
        <dbReference type="ARBA" id="ARBA00023125"/>
    </source>
</evidence>
<dbReference type="CDD" id="cd00167">
    <property type="entry name" value="SANT"/>
    <property type="match status" value="1"/>
</dbReference>
<keyword evidence="4" id="KW-0804">Transcription</keyword>
<feature type="compositionally biased region" description="Acidic residues" evidence="7">
    <location>
        <begin position="1"/>
        <end position="10"/>
    </location>
</feature>
<dbReference type="PROSITE" id="PS50157">
    <property type="entry name" value="ZINC_FINGER_C2H2_2"/>
    <property type="match status" value="1"/>
</dbReference>
<dbReference type="InterPro" id="IPR017930">
    <property type="entry name" value="Myb_dom"/>
</dbReference>
<evidence type="ECO:0000256" key="2">
    <source>
        <dbReference type="ARBA" id="ARBA00023015"/>
    </source>
</evidence>
<evidence type="ECO:0000259" key="9">
    <source>
        <dbReference type="PROSITE" id="PS50157"/>
    </source>
</evidence>
<dbReference type="CDD" id="cd04508">
    <property type="entry name" value="Tudor_SF"/>
    <property type="match status" value="1"/>
</dbReference>
<dbReference type="SMART" id="SM00717">
    <property type="entry name" value="SANT"/>
    <property type="match status" value="1"/>
</dbReference>
<evidence type="ECO:0000313" key="13">
    <source>
        <dbReference type="EMBL" id="CAH0375061.1"/>
    </source>
</evidence>
<feature type="compositionally biased region" description="Acidic residues" evidence="7">
    <location>
        <begin position="100"/>
        <end position="121"/>
    </location>
</feature>
<organism evidence="13 14">
    <name type="scientific">Pelagomonas calceolata</name>
    <dbReference type="NCBI Taxonomy" id="35677"/>
    <lineage>
        <taxon>Eukaryota</taxon>
        <taxon>Sar</taxon>
        <taxon>Stramenopiles</taxon>
        <taxon>Ochrophyta</taxon>
        <taxon>Pelagophyceae</taxon>
        <taxon>Pelagomonadales</taxon>
        <taxon>Pelagomonadaceae</taxon>
        <taxon>Pelagomonas</taxon>
    </lineage>
</organism>
<proteinExistence type="predicted"/>
<dbReference type="GO" id="GO:0005634">
    <property type="term" value="C:nucleus"/>
    <property type="evidence" value="ECO:0007669"/>
    <property type="project" value="UniProtKB-SubCell"/>
</dbReference>
<feature type="region of interest" description="Disordered" evidence="7">
    <location>
        <begin position="770"/>
        <end position="818"/>
    </location>
</feature>
<protein>
    <submittedName>
        <fullName evidence="13">Uncharacterized protein</fullName>
    </submittedName>
</protein>
<feature type="domain" description="SANT" evidence="11">
    <location>
        <begin position="301"/>
        <end position="354"/>
    </location>
</feature>
<feature type="region of interest" description="Disordered" evidence="7">
    <location>
        <begin position="1"/>
        <end position="309"/>
    </location>
</feature>
<dbReference type="Gene3D" id="3.30.730.10">
    <property type="entry name" value="AP2/ERF domain"/>
    <property type="match status" value="1"/>
</dbReference>
<dbReference type="PROSITE" id="PS51032">
    <property type="entry name" value="AP2_ERF"/>
    <property type="match status" value="1"/>
</dbReference>
<evidence type="ECO:0000256" key="6">
    <source>
        <dbReference type="PROSITE-ProRule" id="PRU00042"/>
    </source>
</evidence>
<comment type="subcellular location">
    <subcellularLocation>
        <location evidence="1">Nucleus</location>
    </subcellularLocation>
</comment>
<dbReference type="SUPFAM" id="SSF46689">
    <property type="entry name" value="Homeodomain-like"/>
    <property type="match status" value="1"/>
</dbReference>
<dbReference type="InterPro" id="IPR009057">
    <property type="entry name" value="Homeodomain-like_sf"/>
</dbReference>
<keyword evidence="3" id="KW-0238">DNA-binding</keyword>
<keyword evidence="6" id="KW-0862">Zinc</keyword>
<dbReference type="SMART" id="SM00380">
    <property type="entry name" value="AP2"/>
    <property type="match status" value="1"/>
</dbReference>
<dbReference type="SUPFAM" id="SSF54171">
    <property type="entry name" value="DNA-binding domain"/>
    <property type="match status" value="1"/>
</dbReference>
<feature type="domain" description="Myb-like" evidence="8">
    <location>
        <begin position="298"/>
        <end position="348"/>
    </location>
</feature>
<feature type="compositionally biased region" description="Basic and acidic residues" evidence="7">
    <location>
        <begin position="252"/>
        <end position="267"/>
    </location>
</feature>
<dbReference type="NCBIfam" id="TIGR01557">
    <property type="entry name" value="myb_SHAQKYF"/>
    <property type="match status" value="1"/>
</dbReference>
<dbReference type="EMBL" id="CAKKNE010000004">
    <property type="protein sequence ID" value="CAH0375061.1"/>
    <property type="molecule type" value="Genomic_DNA"/>
</dbReference>
<feature type="compositionally biased region" description="Basic and acidic residues" evidence="7">
    <location>
        <begin position="171"/>
        <end position="192"/>
    </location>
</feature>
<keyword evidence="2" id="KW-0805">Transcription regulation</keyword>
<feature type="compositionally biased region" description="Acidic residues" evidence="7">
    <location>
        <begin position="158"/>
        <end position="170"/>
    </location>
</feature>
<dbReference type="GO" id="GO:0003700">
    <property type="term" value="F:DNA-binding transcription factor activity"/>
    <property type="evidence" value="ECO:0007669"/>
    <property type="project" value="InterPro"/>
</dbReference>
<evidence type="ECO:0000256" key="5">
    <source>
        <dbReference type="ARBA" id="ARBA00023242"/>
    </source>
</evidence>
<dbReference type="InterPro" id="IPR016177">
    <property type="entry name" value="DNA-bd_dom_sf"/>
</dbReference>
<dbReference type="SMART" id="SM00333">
    <property type="entry name" value="TUDOR"/>
    <property type="match status" value="4"/>
</dbReference>
<dbReference type="InterPro" id="IPR001005">
    <property type="entry name" value="SANT/Myb"/>
</dbReference>
<evidence type="ECO:0000256" key="1">
    <source>
        <dbReference type="ARBA" id="ARBA00004123"/>
    </source>
</evidence>
<feature type="compositionally biased region" description="Polar residues" evidence="7">
    <location>
        <begin position="64"/>
        <end position="73"/>
    </location>
</feature>
<gene>
    <name evidence="13" type="ORF">PECAL_4P23810</name>
</gene>
<dbReference type="InterPro" id="IPR001471">
    <property type="entry name" value="AP2/ERF_dom"/>
</dbReference>
<feature type="compositionally biased region" description="Basic and acidic residues" evidence="7">
    <location>
        <begin position="286"/>
        <end position="309"/>
    </location>
</feature>
<dbReference type="InterPro" id="IPR036955">
    <property type="entry name" value="AP2/ERF_dom_sf"/>
</dbReference>
<dbReference type="InterPro" id="IPR013087">
    <property type="entry name" value="Znf_C2H2_type"/>
</dbReference>
<feature type="domain" description="AP2/ERF" evidence="10">
    <location>
        <begin position="1069"/>
        <end position="1123"/>
    </location>
</feature>
<dbReference type="Pfam" id="PF00249">
    <property type="entry name" value="Myb_DNA-binding"/>
    <property type="match status" value="1"/>
</dbReference>
<comment type="caution">
    <text evidence="13">The sequence shown here is derived from an EMBL/GenBank/DDBJ whole genome shotgun (WGS) entry which is preliminary data.</text>
</comment>
<evidence type="ECO:0000259" key="11">
    <source>
        <dbReference type="PROSITE" id="PS51293"/>
    </source>
</evidence>
<dbReference type="InterPro" id="IPR017884">
    <property type="entry name" value="SANT_dom"/>
</dbReference>
<dbReference type="PROSITE" id="PS51293">
    <property type="entry name" value="SANT"/>
    <property type="match status" value="1"/>
</dbReference>
<dbReference type="Gene3D" id="2.30.30.140">
    <property type="match status" value="2"/>
</dbReference>
<keyword evidence="14" id="KW-1185">Reference proteome</keyword>
<evidence type="ECO:0000259" key="8">
    <source>
        <dbReference type="PROSITE" id="PS50090"/>
    </source>
</evidence>
<dbReference type="PROSITE" id="PS50090">
    <property type="entry name" value="MYB_LIKE"/>
    <property type="match status" value="1"/>
</dbReference>
<evidence type="ECO:0000256" key="7">
    <source>
        <dbReference type="SAM" id="MobiDB-lite"/>
    </source>
</evidence>
<dbReference type="InterPro" id="IPR006447">
    <property type="entry name" value="Myb_dom_plants"/>
</dbReference>
<dbReference type="PANTHER" id="PTHR12802">
    <property type="entry name" value="SWI/SNF COMPLEX-RELATED"/>
    <property type="match status" value="1"/>
</dbReference>
<sequence length="1282" mass="141360">MTADTQEPEEPAPSTHTGCEKPLPAFSGGLFGGTQIVSAPPPPLRVTAPKTPAPPEKEDAPCASVTSGSSEGSATPDGASDEENISAPKLPALETKADEAPADDATPEQDDVAAASDDDDKMVEKAATDEDGPTVELAPAAAEDGDDAADEKEAADAASDDDVAEDADDATPEKAAEEEASHDDATPEKAASDDDASSKPTKIPKPRGRAPQGKAWDPDQGRWATQVDESDDDETLDVMRQRASRSASVEEDVVRPARTESLEDVESRFLCGGATPPQKEQEDEPTPEKASDEEPQPEKNENTGRWTDDEHARFLRGLELFGKKWSKVADVVQSRTTIQVRSHAQKYLKKFEEDSDDDEETLEAMRLKSQDRDYQLKRDEEREKKAQLRARQDLDQLSVKEFAAGEKVEARFGRGWFPGVIDKCIEGGYSIKWDEDSTYNDVLARDVRKRTADDDVSQAARALLAAKDDTILPSSHKVSAETSSEETLRWLDGFETRRWVERLVSSIDDASQQPKDEYAELSNSQLRALMRKNGIGRGSYDTRGDFVRKLRKHGVPPKEEPKEVVVKPVLLDTSKVQVGASVAKRFPGYGVYRGAIEAIDGDDVTVRWDDGDSVTWSRKEAARRVVKEAPSQKVVKKKPARRQPVVRPALVDVDDLLERDVRIQRTSKPRQARFERCTGATSAREYLRLGGQKKDLRYDVSNGFFVEVDVCSGVFCTFKFRLRETASTASPWSRESPRGHVAPRHSTQGDSIPFRVKKDDNQLTMDPVVEDEASEAEEEERHWVTGIGWKPGPAPAKTASRAERMAISPSSPTSAKNCAEYVPRSSTHFGPRFECPAGCGRAFDHAPAAAAHGKACTGEDDGRRRSPVSRGDNKRFPCPAGCARTFDHAPAAAAHGKTCSGSSVIPDDDWAATARSLLREIRGERERNRYANLEELRPALTRCGFSGTPPPWRAGYCGVSTPANFPESSRIRSLAQLVNYLEGALSKGGKAPPPEKVQEADDDVDDQFAAMSSSQLRSAMQSRGIGRGAYDTPVDFRRKLRAYEAKRPRSSDEDDREVKRAKTDDSSSRFTGVSHDKRNGKWYASICHRGAKEQLGAFEQEEEAARAHDEARVRYGKKAVNFPSSDDDEAEFSVGARVEVRWRKKWYPAVIDAIYDGGGSYEVEWIGDGRFNRVTAASVRGVPASPRSVVEKRGRASSEFCDSDDEVMPAKKIRGSPEGTEKLKAEPLVAQEFELGVRVEAKWNGRYYPASVHRFDKGRYEVMWDDDEGYNWVPAKALRAAK</sequence>
<dbReference type="GO" id="GO:0008270">
    <property type="term" value="F:zinc ion binding"/>
    <property type="evidence" value="ECO:0007669"/>
    <property type="project" value="UniProtKB-KW"/>
</dbReference>
<accession>A0A8J2SUK1</accession>
<name>A0A8J2SUK1_9STRA</name>
<evidence type="ECO:0000259" key="10">
    <source>
        <dbReference type="PROSITE" id="PS51032"/>
    </source>
</evidence>
<evidence type="ECO:0000313" key="14">
    <source>
        <dbReference type="Proteomes" id="UP000789595"/>
    </source>
</evidence>
<dbReference type="GO" id="GO:0003677">
    <property type="term" value="F:DNA binding"/>
    <property type="evidence" value="ECO:0007669"/>
    <property type="project" value="UniProtKB-KW"/>
</dbReference>
<keyword evidence="6" id="KW-0479">Metal-binding</keyword>
<evidence type="ECO:0000259" key="12">
    <source>
        <dbReference type="PROSITE" id="PS51294"/>
    </source>
</evidence>
<reference evidence="13" key="1">
    <citation type="submission" date="2021-11" db="EMBL/GenBank/DDBJ databases">
        <authorList>
            <consortium name="Genoscope - CEA"/>
            <person name="William W."/>
        </authorList>
    </citation>
    <scope>NUCLEOTIDE SEQUENCE</scope>
</reference>
<feature type="domain" description="C2H2-type" evidence="9">
    <location>
        <begin position="833"/>
        <end position="861"/>
    </location>
</feature>
<dbReference type="Gene3D" id="1.10.10.60">
    <property type="entry name" value="Homeodomain-like"/>
    <property type="match status" value="1"/>
</dbReference>
<dbReference type="InterPro" id="IPR002999">
    <property type="entry name" value="Tudor"/>
</dbReference>
<dbReference type="Proteomes" id="UP000789595">
    <property type="component" value="Unassembled WGS sequence"/>
</dbReference>
<feature type="region of interest" description="Disordered" evidence="7">
    <location>
        <begin position="853"/>
        <end position="872"/>
    </location>
</feature>